<dbReference type="Gene3D" id="3.90.79.10">
    <property type="entry name" value="Nucleoside Triphosphate Pyrophosphohydrolase"/>
    <property type="match status" value="1"/>
</dbReference>
<dbReference type="InterPro" id="IPR015797">
    <property type="entry name" value="NUDIX_hydrolase-like_dom_sf"/>
</dbReference>
<proteinExistence type="predicted"/>
<sequence>MSTPEDRPRARTVSSREAYRNPWMVIREDVIERPHPDGTPRPGTYGVVMKPHAAVVVPFDGERVHLVGQHRYPIDSWSWEFPQGAHHEPGADEDHEAIARGELREETGFVAGGLRRLGELAFAPGMSDQRFTAWLATDLRPGPVAPDAEEEGMLRHRTVTPAELDALALGGGLVDSATVATWFLGRRFVLEA</sequence>
<dbReference type="GO" id="GO:0019693">
    <property type="term" value="P:ribose phosphate metabolic process"/>
    <property type="evidence" value="ECO:0007669"/>
    <property type="project" value="TreeGrafter"/>
</dbReference>
<dbReference type="GO" id="GO:0016787">
    <property type="term" value="F:hydrolase activity"/>
    <property type="evidence" value="ECO:0007669"/>
    <property type="project" value="UniProtKB-KW"/>
</dbReference>
<dbReference type="GO" id="GO:0005829">
    <property type="term" value="C:cytosol"/>
    <property type="evidence" value="ECO:0007669"/>
    <property type="project" value="TreeGrafter"/>
</dbReference>
<feature type="domain" description="Nudix hydrolase" evidence="3">
    <location>
        <begin position="49"/>
        <end position="181"/>
    </location>
</feature>
<dbReference type="AlphaFoldDB" id="A0A6J7IIM5"/>
<keyword evidence="2" id="KW-0378">Hydrolase</keyword>
<protein>
    <submittedName>
        <fullName evidence="4">Unannotated protein</fullName>
    </submittedName>
</protein>
<dbReference type="CDD" id="cd24161">
    <property type="entry name" value="NUDIX_ADPRase_Ndx2"/>
    <property type="match status" value="1"/>
</dbReference>
<dbReference type="PROSITE" id="PS51462">
    <property type="entry name" value="NUDIX"/>
    <property type="match status" value="1"/>
</dbReference>
<evidence type="ECO:0000256" key="2">
    <source>
        <dbReference type="ARBA" id="ARBA00022801"/>
    </source>
</evidence>
<dbReference type="InterPro" id="IPR000086">
    <property type="entry name" value="NUDIX_hydrolase_dom"/>
</dbReference>
<dbReference type="Pfam" id="PF00293">
    <property type="entry name" value="NUDIX"/>
    <property type="match status" value="1"/>
</dbReference>
<evidence type="ECO:0000313" key="4">
    <source>
        <dbReference type="EMBL" id="CAB4930486.1"/>
    </source>
</evidence>
<gene>
    <name evidence="4" type="ORF">UFOPK3564_02345</name>
</gene>
<comment type="cofactor">
    <cofactor evidence="1">
        <name>Mg(2+)</name>
        <dbReference type="ChEBI" id="CHEBI:18420"/>
    </cofactor>
</comment>
<reference evidence="4" key="1">
    <citation type="submission" date="2020-05" db="EMBL/GenBank/DDBJ databases">
        <authorList>
            <person name="Chiriac C."/>
            <person name="Salcher M."/>
            <person name="Ghai R."/>
            <person name="Kavagutti S V."/>
        </authorList>
    </citation>
    <scope>NUCLEOTIDE SEQUENCE</scope>
</reference>
<dbReference type="EMBL" id="CAFBMK010000160">
    <property type="protein sequence ID" value="CAB4930486.1"/>
    <property type="molecule type" value="Genomic_DNA"/>
</dbReference>
<dbReference type="GO" id="GO:0006753">
    <property type="term" value="P:nucleoside phosphate metabolic process"/>
    <property type="evidence" value="ECO:0007669"/>
    <property type="project" value="TreeGrafter"/>
</dbReference>
<dbReference type="PANTHER" id="PTHR11839">
    <property type="entry name" value="UDP/ADP-SUGAR PYROPHOSPHATASE"/>
    <property type="match status" value="1"/>
</dbReference>
<evidence type="ECO:0000256" key="1">
    <source>
        <dbReference type="ARBA" id="ARBA00001946"/>
    </source>
</evidence>
<accession>A0A6J7IIM5</accession>
<dbReference type="PANTHER" id="PTHR11839:SF18">
    <property type="entry name" value="NUDIX HYDROLASE DOMAIN-CONTAINING PROTEIN"/>
    <property type="match status" value="1"/>
</dbReference>
<evidence type="ECO:0000259" key="3">
    <source>
        <dbReference type="PROSITE" id="PS51462"/>
    </source>
</evidence>
<dbReference type="SUPFAM" id="SSF55811">
    <property type="entry name" value="Nudix"/>
    <property type="match status" value="1"/>
</dbReference>
<organism evidence="4">
    <name type="scientific">freshwater metagenome</name>
    <dbReference type="NCBI Taxonomy" id="449393"/>
    <lineage>
        <taxon>unclassified sequences</taxon>
        <taxon>metagenomes</taxon>
        <taxon>ecological metagenomes</taxon>
    </lineage>
</organism>
<name>A0A6J7IIM5_9ZZZZ</name>